<evidence type="ECO:0000313" key="1">
    <source>
        <dbReference type="Ensembl" id="ENSLCNP00005026614.1"/>
    </source>
</evidence>
<sequence length="157" mass="17399">MDLSRGLGTHGRSVLGRAPCDQLELRLYTVMFTPRSQKELAIQGLGRPVFLRSACLNQHDASESPTLPLEAWILLLAWTLMGQSLGNRGGVGPPASQFGKERSLPPAAWKLETLVSANLLRAPWFLPKEMRRDEASNRTNRPLEGPACVYFTCIREA</sequence>
<protein>
    <submittedName>
        <fullName evidence="1">Uncharacterized protein</fullName>
    </submittedName>
</protein>
<reference evidence="1" key="2">
    <citation type="submission" date="2025-09" db="UniProtKB">
        <authorList>
            <consortium name="Ensembl"/>
        </authorList>
    </citation>
    <scope>IDENTIFICATION</scope>
</reference>
<organism evidence="1 2">
    <name type="scientific">Lynx canadensis</name>
    <name type="common">Canada lynx</name>
    <name type="synonym">Felis canadensis</name>
    <dbReference type="NCBI Taxonomy" id="61383"/>
    <lineage>
        <taxon>Eukaryota</taxon>
        <taxon>Metazoa</taxon>
        <taxon>Chordata</taxon>
        <taxon>Craniata</taxon>
        <taxon>Vertebrata</taxon>
        <taxon>Euteleostomi</taxon>
        <taxon>Mammalia</taxon>
        <taxon>Eutheria</taxon>
        <taxon>Laurasiatheria</taxon>
        <taxon>Carnivora</taxon>
        <taxon>Feliformia</taxon>
        <taxon>Felidae</taxon>
        <taxon>Felinae</taxon>
        <taxon>Lynx</taxon>
    </lineage>
</organism>
<proteinExistence type="predicted"/>
<accession>A0A667I1I3</accession>
<reference evidence="1" key="1">
    <citation type="submission" date="2025-08" db="UniProtKB">
        <authorList>
            <consortium name="Ensembl"/>
        </authorList>
    </citation>
    <scope>IDENTIFICATION</scope>
</reference>
<evidence type="ECO:0000313" key="2">
    <source>
        <dbReference type="Proteomes" id="UP000472241"/>
    </source>
</evidence>
<dbReference type="AlphaFoldDB" id="A0A667I1I3"/>
<dbReference type="Ensembl" id="ENSLCNT00005029741.1">
    <property type="protein sequence ID" value="ENSLCNP00005026614.1"/>
    <property type="gene ID" value="ENSLCNG00005017322.1"/>
</dbReference>
<keyword evidence="2" id="KW-1185">Reference proteome</keyword>
<dbReference type="Proteomes" id="UP000472241">
    <property type="component" value="Unplaced"/>
</dbReference>
<name>A0A667I1I3_LYNCA</name>